<comment type="caution">
    <text evidence="1">The sequence shown here is derived from an EMBL/GenBank/DDBJ whole genome shotgun (WGS) entry which is preliminary data.</text>
</comment>
<organism evidence="1 2">
    <name type="scientific">Dryococelus australis</name>
    <dbReference type="NCBI Taxonomy" id="614101"/>
    <lineage>
        <taxon>Eukaryota</taxon>
        <taxon>Metazoa</taxon>
        <taxon>Ecdysozoa</taxon>
        <taxon>Arthropoda</taxon>
        <taxon>Hexapoda</taxon>
        <taxon>Insecta</taxon>
        <taxon>Pterygota</taxon>
        <taxon>Neoptera</taxon>
        <taxon>Polyneoptera</taxon>
        <taxon>Phasmatodea</taxon>
        <taxon>Verophasmatodea</taxon>
        <taxon>Anareolatae</taxon>
        <taxon>Phasmatidae</taxon>
        <taxon>Eurycanthinae</taxon>
        <taxon>Dryococelus</taxon>
    </lineage>
</organism>
<protein>
    <submittedName>
        <fullName evidence="1">Uncharacterized protein</fullName>
    </submittedName>
</protein>
<proteinExistence type="predicted"/>
<keyword evidence="2" id="KW-1185">Reference proteome</keyword>
<dbReference type="Proteomes" id="UP001159363">
    <property type="component" value="Chromosome 2"/>
</dbReference>
<reference evidence="1 2" key="1">
    <citation type="submission" date="2023-02" db="EMBL/GenBank/DDBJ databases">
        <title>LHISI_Scaffold_Assembly.</title>
        <authorList>
            <person name="Stuart O.P."/>
            <person name="Cleave R."/>
            <person name="Magrath M.J.L."/>
            <person name="Mikheyev A.S."/>
        </authorList>
    </citation>
    <scope>NUCLEOTIDE SEQUENCE [LARGE SCALE GENOMIC DNA]</scope>
    <source>
        <strain evidence="1">Daus_M_001</strain>
        <tissue evidence="1">Leg muscle</tissue>
    </source>
</reference>
<evidence type="ECO:0000313" key="2">
    <source>
        <dbReference type="Proteomes" id="UP001159363"/>
    </source>
</evidence>
<gene>
    <name evidence="1" type="ORF">PR048_005207</name>
</gene>
<accession>A0ABQ9I8G0</accession>
<name>A0ABQ9I8G0_9NEOP</name>
<evidence type="ECO:0000313" key="1">
    <source>
        <dbReference type="EMBL" id="KAJ8892626.1"/>
    </source>
</evidence>
<dbReference type="EMBL" id="JARBHB010000002">
    <property type="protein sequence ID" value="KAJ8892626.1"/>
    <property type="molecule type" value="Genomic_DNA"/>
</dbReference>
<sequence length="120" mass="13837">MISLASKFGEVEKLDKNVPTAKLWIQYFKMFINAEQPGDWSAHINCVKKMIPYIHALGHFPYAKSTDIMDLLSKMTADEYHKFTKCGYFTIRLSDCYWLGVCSDMTIETKLMRSSKPILA</sequence>